<sequence length="86" mass="9637">MSAIREQPAAVAALAAATGAADAASTTDALEAKNVKTIIIMIRHMNESLQSEYLNEEEPRRLWVVLEERFDNVRESLLPDLEVKWQ</sequence>
<reference evidence="1 2" key="1">
    <citation type="journal article" date="2023" name="G3 (Bethesda)">
        <title>A chromosome-length genome assembly and annotation of blackberry (Rubus argutus, cv. 'Hillquist').</title>
        <authorList>
            <person name="Bruna T."/>
            <person name="Aryal R."/>
            <person name="Dudchenko O."/>
            <person name="Sargent D.J."/>
            <person name="Mead D."/>
            <person name="Buti M."/>
            <person name="Cavallini A."/>
            <person name="Hytonen T."/>
            <person name="Andres J."/>
            <person name="Pham M."/>
            <person name="Weisz D."/>
            <person name="Mascagni F."/>
            <person name="Usai G."/>
            <person name="Natali L."/>
            <person name="Bassil N."/>
            <person name="Fernandez G.E."/>
            <person name="Lomsadze A."/>
            <person name="Armour M."/>
            <person name="Olukolu B."/>
            <person name="Poorten T."/>
            <person name="Britton C."/>
            <person name="Davik J."/>
            <person name="Ashrafi H."/>
            <person name="Aiden E.L."/>
            <person name="Borodovsky M."/>
            <person name="Worthington M."/>
        </authorList>
    </citation>
    <scope>NUCLEOTIDE SEQUENCE [LARGE SCALE GENOMIC DNA]</scope>
    <source>
        <strain evidence="1">PI 553951</strain>
    </source>
</reference>
<dbReference type="Proteomes" id="UP001457282">
    <property type="component" value="Unassembled WGS sequence"/>
</dbReference>
<accession>A0AAW1X8F8</accession>
<dbReference type="AlphaFoldDB" id="A0AAW1X8F8"/>
<organism evidence="1 2">
    <name type="scientific">Rubus argutus</name>
    <name type="common">Southern blackberry</name>
    <dbReference type="NCBI Taxonomy" id="59490"/>
    <lineage>
        <taxon>Eukaryota</taxon>
        <taxon>Viridiplantae</taxon>
        <taxon>Streptophyta</taxon>
        <taxon>Embryophyta</taxon>
        <taxon>Tracheophyta</taxon>
        <taxon>Spermatophyta</taxon>
        <taxon>Magnoliopsida</taxon>
        <taxon>eudicotyledons</taxon>
        <taxon>Gunneridae</taxon>
        <taxon>Pentapetalae</taxon>
        <taxon>rosids</taxon>
        <taxon>fabids</taxon>
        <taxon>Rosales</taxon>
        <taxon>Rosaceae</taxon>
        <taxon>Rosoideae</taxon>
        <taxon>Rosoideae incertae sedis</taxon>
        <taxon>Rubus</taxon>
    </lineage>
</organism>
<evidence type="ECO:0000313" key="2">
    <source>
        <dbReference type="Proteomes" id="UP001457282"/>
    </source>
</evidence>
<dbReference type="EMBL" id="JBEDUW010000004">
    <property type="protein sequence ID" value="KAK9932574.1"/>
    <property type="molecule type" value="Genomic_DNA"/>
</dbReference>
<protein>
    <submittedName>
        <fullName evidence="1">Uncharacterized protein</fullName>
    </submittedName>
</protein>
<gene>
    <name evidence="1" type="ORF">M0R45_019806</name>
</gene>
<proteinExistence type="predicted"/>
<comment type="caution">
    <text evidence="1">The sequence shown here is derived from an EMBL/GenBank/DDBJ whole genome shotgun (WGS) entry which is preliminary data.</text>
</comment>
<keyword evidence="2" id="KW-1185">Reference proteome</keyword>
<evidence type="ECO:0000313" key="1">
    <source>
        <dbReference type="EMBL" id="KAK9932574.1"/>
    </source>
</evidence>
<name>A0AAW1X8F8_RUBAR</name>